<keyword evidence="7" id="KW-1185">Reference proteome</keyword>
<evidence type="ECO:0000313" key="6">
    <source>
        <dbReference type="EMBL" id="MFK2905623.1"/>
    </source>
</evidence>
<gene>
    <name evidence="6" type="ORF">ISP17_16815</name>
</gene>
<dbReference type="Proteomes" id="UP001620460">
    <property type="component" value="Unassembled WGS sequence"/>
</dbReference>
<dbReference type="InterPro" id="IPR011990">
    <property type="entry name" value="TPR-like_helical_dom_sf"/>
</dbReference>
<dbReference type="Pfam" id="PF00990">
    <property type="entry name" value="GGDEF"/>
    <property type="match status" value="1"/>
</dbReference>
<dbReference type="InterPro" id="IPR043128">
    <property type="entry name" value="Rev_trsase/Diguanyl_cyclase"/>
</dbReference>
<dbReference type="SUPFAM" id="SSF48452">
    <property type="entry name" value="TPR-like"/>
    <property type="match status" value="1"/>
</dbReference>
<dbReference type="InterPro" id="IPR050469">
    <property type="entry name" value="Diguanylate_Cyclase"/>
</dbReference>
<feature type="chain" id="PRO_5045774053" description="diguanylate cyclase" evidence="4">
    <location>
        <begin position="19"/>
        <end position="625"/>
    </location>
</feature>
<evidence type="ECO:0000313" key="7">
    <source>
        <dbReference type="Proteomes" id="UP001620460"/>
    </source>
</evidence>
<dbReference type="PANTHER" id="PTHR45138">
    <property type="entry name" value="REGULATORY COMPONENTS OF SENSORY TRANSDUCTION SYSTEM"/>
    <property type="match status" value="1"/>
</dbReference>
<comment type="caution">
    <text evidence="6">The sequence shown here is derived from an EMBL/GenBank/DDBJ whole genome shotgun (WGS) entry which is preliminary data.</text>
</comment>
<feature type="signal peptide" evidence="4">
    <location>
        <begin position="1"/>
        <end position="18"/>
    </location>
</feature>
<organism evidence="6 7">
    <name type="scientific">Dyella ginsengisoli</name>
    <dbReference type="NCBI Taxonomy" id="363848"/>
    <lineage>
        <taxon>Bacteria</taxon>
        <taxon>Pseudomonadati</taxon>
        <taxon>Pseudomonadota</taxon>
        <taxon>Gammaproteobacteria</taxon>
        <taxon>Lysobacterales</taxon>
        <taxon>Rhodanobacteraceae</taxon>
        <taxon>Dyella</taxon>
    </lineage>
</organism>
<dbReference type="SMART" id="SM00267">
    <property type="entry name" value="GGDEF"/>
    <property type="match status" value="1"/>
</dbReference>
<dbReference type="CDD" id="cd01949">
    <property type="entry name" value="GGDEF"/>
    <property type="match status" value="1"/>
</dbReference>
<accession>A0ABW8JWT8</accession>
<dbReference type="SUPFAM" id="SSF55073">
    <property type="entry name" value="Nucleotide cyclase"/>
    <property type="match status" value="1"/>
</dbReference>
<reference evidence="6 7" key="1">
    <citation type="submission" date="2020-10" db="EMBL/GenBank/DDBJ databases">
        <title>Phylogeny of dyella-like bacteria.</title>
        <authorList>
            <person name="Fu J."/>
        </authorList>
    </citation>
    <scope>NUCLEOTIDE SEQUENCE [LARGE SCALE GENOMIC DNA]</scope>
    <source>
        <strain evidence="6 7">Gsoil3046</strain>
    </source>
</reference>
<proteinExistence type="predicted"/>
<dbReference type="PANTHER" id="PTHR45138:SF9">
    <property type="entry name" value="DIGUANYLATE CYCLASE DGCM-RELATED"/>
    <property type="match status" value="1"/>
</dbReference>
<dbReference type="PROSITE" id="PS50887">
    <property type="entry name" value="GGDEF"/>
    <property type="match status" value="1"/>
</dbReference>
<dbReference type="InterPro" id="IPR000160">
    <property type="entry name" value="GGDEF_dom"/>
</dbReference>
<evidence type="ECO:0000256" key="2">
    <source>
        <dbReference type="ARBA" id="ARBA00034247"/>
    </source>
</evidence>
<dbReference type="Gene3D" id="1.25.40.10">
    <property type="entry name" value="Tetratricopeptide repeat domain"/>
    <property type="match status" value="2"/>
</dbReference>
<dbReference type="EMBL" id="JADIKM010000005">
    <property type="protein sequence ID" value="MFK2905623.1"/>
    <property type="molecule type" value="Genomic_DNA"/>
</dbReference>
<evidence type="ECO:0000256" key="1">
    <source>
        <dbReference type="ARBA" id="ARBA00012528"/>
    </source>
</evidence>
<feature type="transmembrane region" description="Helical" evidence="3">
    <location>
        <begin position="431"/>
        <end position="450"/>
    </location>
</feature>
<dbReference type="EC" id="2.7.7.65" evidence="1"/>
<name>A0ABW8JWT8_9GAMM</name>
<evidence type="ECO:0000259" key="5">
    <source>
        <dbReference type="PROSITE" id="PS50887"/>
    </source>
</evidence>
<keyword evidence="3" id="KW-0472">Membrane</keyword>
<comment type="catalytic activity">
    <reaction evidence="2">
        <text>2 GTP = 3',3'-c-di-GMP + 2 diphosphate</text>
        <dbReference type="Rhea" id="RHEA:24898"/>
        <dbReference type="ChEBI" id="CHEBI:33019"/>
        <dbReference type="ChEBI" id="CHEBI:37565"/>
        <dbReference type="ChEBI" id="CHEBI:58805"/>
        <dbReference type="EC" id="2.7.7.65"/>
    </reaction>
</comment>
<protein>
    <recommendedName>
        <fullName evidence="1">diguanylate cyclase</fullName>
        <ecNumber evidence="1">2.7.7.65</ecNumber>
    </recommendedName>
</protein>
<keyword evidence="4" id="KW-0732">Signal</keyword>
<evidence type="ECO:0000256" key="3">
    <source>
        <dbReference type="SAM" id="Phobius"/>
    </source>
</evidence>
<evidence type="ECO:0000256" key="4">
    <source>
        <dbReference type="SAM" id="SignalP"/>
    </source>
</evidence>
<dbReference type="NCBIfam" id="TIGR00254">
    <property type="entry name" value="GGDEF"/>
    <property type="match status" value="1"/>
</dbReference>
<dbReference type="Gene3D" id="3.30.70.270">
    <property type="match status" value="1"/>
</dbReference>
<feature type="domain" description="GGDEF" evidence="5">
    <location>
        <begin position="494"/>
        <end position="625"/>
    </location>
</feature>
<dbReference type="InterPro" id="IPR029787">
    <property type="entry name" value="Nucleotide_cyclase"/>
</dbReference>
<sequence length="625" mass="69523">MLAGCLAALLVLSVAAMAGEAGPPAGAGFDRLADQLERGELVITTHADALRLLDQLKQQIPPGDDRRELRYRYMFCILGMDNDPAKGVAYAEQGMADARRVGYADAEINFHFCRGSKQESLTTARDALPDYNAGIELARHAENIRLVADGLTWRGSVQSLLGEHALALVDFLEAQKFYDSAGEPTESEQNLFNIAVAYRRLGERTEARGYLDRLMQLGGERKDLPQQMAAHMQLGFLDLETGTDHLATARAHFLAALQMARSIGSHVSQGSAHMGLAQVLNQLGDYRGALSELGAARAEYITTGDHSDGDMFALQEGEAHAGLGDHVLAISDFNRSEAFLQKSGNLRYLADLLDHRSRSYEALGKTAQALADLRRMVKVHEALDRKAQSYTTTLMSYQFDTSRKEQENRKLEADRTLRDEQLASLQRVRRWQRVALTLGGVLIVLLLWQAQRQLRRSRRLHRMAMTDPLTGVANRRGLEYFGERALQHARLIEEPMSVLAMDLDHFKRVNDEYGHPVGDEVLKRFSGLCLESLRQIDRIGRMGGEEFVVILPGTTLEAATSIAERIREAVSALALDDLETGLRISVSLGITERREADREFAQLVARADEALYVAKRQGRNRTESL</sequence>
<keyword evidence="3" id="KW-0812">Transmembrane</keyword>
<keyword evidence="3" id="KW-1133">Transmembrane helix</keyword>